<protein>
    <submittedName>
        <fullName evidence="4">WD_REPEATS_REGION domain-containing protein</fullName>
    </submittedName>
</protein>
<accession>A0A0N4U7C9</accession>
<name>A0A0N4U7C9_DRAME</name>
<reference evidence="1 3" key="2">
    <citation type="submission" date="2018-11" db="EMBL/GenBank/DDBJ databases">
        <authorList>
            <consortium name="Pathogen Informatics"/>
        </authorList>
    </citation>
    <scope>NUCLEOTIDE SEQUENCE [LARGE SCALE GENOMIC DNA]</scope>
</reference>
<dbReference type="WBParaSite" id="DME_0000288801-mRNA-1">
    <property type="protein sequence ID" value="DME_0000288801-mRNA-1"/>
    <property type="gene ID" value="DME_0000288801"/>
</dbReference>
<evidence type="ECO:0000313" key="3">
    <source>
        <dbReference type="Proteomes" id="UP000274756"/>
    </source>
</evidence>
<dbReference type="AlphaFoldDB" id="A0A0N4U7C9"/>
<dbReference type="STRING" id="318479.A0A0N4U7C9"/>
<reference evidence="4" key="1">
    <citation type="submission" date="2017-02" db="UniProtKB">
        <authorList>
            <consortium name="WormBaseParasite"/>
        </authorList>
    </citation>
    <scope>IDENTIFICATION</scope>
</reference>
<dbReference type="OrthoDB" id="5846296at2759"/>
<dbReference type="Proteomes" id="UP000274756">
    <property type="component" value="Unassembled WGS sequence"/>
</dbReference>
<evidence type="ECO:0000313" key="1">
    <source>
        <dbReference type="EMBL" id="VDN50144.1"/>
    </source>
</evidence>
<sequence length="403" mass="45455">MDDVKNKSLLISSSKYDSEFEDFTIQTDKILLEDKSTDSFEHCTREIQTDKILMKSTISVNKIDEDLVNSIINIINDNNNSSNGIFKKFDSFYITNQILISLIKQIKLQGYSLPIIGIETGANSHLAILYGKEYHDSWCFHTGKVMHIHRSNMYHIPCPGCPLAVRFGPQAVLAIGTTTGKIILALNGEILSESEISPFAISSLQWLTLENFIVGTLDGKIIVYTMKSTQIVERKRTSLSISDLPRKLRKSDSDMRSVGITSVAVYDDLFVGGETGNIWRITLSDFSKTNFGSQIGCIERILCTTSKLITLTSLAKAAVWSYSGDILIIIDSRINDINLINSNIMVFDTCDHNEIIFYSLDDNKEINRKQLSHSLFSISDNKYLIYIDNDMELHFYDIIFKSG</sequence>
<dbReference type="InterPro" id="IPR036322">
    <property type="entry name" value="WD40_repeat_dom_sf"/>
</dbReference>
<dbReference type="SUPFAM" id="SSF50978">
    <property type="entry name" value="WD40 repeat-like"/>
    <property type="match status" value="1"/>
</dbReference>
<evidence type="ECO:0000313" key="2">
    <source>
        <dbReference type="Proteomes" id="UP000038040"/>
    </source>
</evidence>
<dbReference type="EMBL" id="UYYG01000001">
    <property type="protein sequence ID" value="VDN50144.1"/>
    <property type="molecule type" value="Genomic_DNA"/>
</dbReference>
<gene>
    <name evidence="1" type="ORF">DME_LOCUS117</name>
</gene>
<evidence type="ECO:0000313" key="4">
    <source>
        <dbReference type="WBParaSite" id="DME_0000288801-mRNA-1"/>
    </source>
</evidence>
<proteinExistence type="predicted"/>
<organism evidence="2 4">
    <name type="scientific">Dracunculus medinensis</name>
    <name type="common">Guinea worm</name>
    <dbReference type="NCBI Taxonomy" id="318479"/>
    <lineage>
        <taxon>Eukaryota</taxon>
        <taxon>Metazoa</taxon>
        <taxon>Ecdysozoa</taxon>
        <taxon>Nematoda</taxon>
        <taxon>Chromadorea</taxon>
        <taxon>Rhabditida</taxon>
        <taxon>Spirurina</taxon>
        <taxon>Dracunculoidea</taxon>
        <taxon>Dracunculidae</taxon>
        <taxon>Dracunculus</taxon>
    </lineage>
</organism>
<dbReference type="Proteomes" id="UP000038040">
    <property type="component" value="Unplaced"/>
</dbReference>
<keyword evidence="3" id="KW-1185">Reference proteome</keyword>